<accession>A0A8H6WEH8</accession>
<keyword evidence="2" id="KW-1185">Reference proteome</keyword>
<dbReference type="Proteomes" id="UP000636479">
    <property type="component" value="Unassembled WGS sequence"/>
</dbReference>
<name>A0A8H6WEH8_9AGAR</name>
<dbReference type="AlphaFoldDB" id="A0A8H6WEH8"/>
<dbReference type="GeneID" id="59341397"/>
<comment type="caution">
    <text evidence="1">The sequence shown here is derived from an EMBL/GenBank/DDBJ whole genome shotgun (WGS) entry which is preliminary data.</text>
</comment>
<sequence>MSSLELRPRLPPELERRIFETSALLDRSSIPRLLLVASRVLIWIEPLLYRSLEIGLSGVDGLNVVRAVLAKPTEFISRSLRSLVFGHNFFQYWASLSEDDKLKLSSLIKGRITHVGVAGAVHCMSILEEFSASPLQLSCYLDDLFGYTVFEAVSTTSGLRAVVQHPIFRQLTHFRIFNANPSRTEPILTIARQLPALTHLAMPSYHFGRSININPREQRVKQYLTECRMLQVLVSIEESVSDERPQQVAETVVHDAPEEVVPDIRFVECNVVHWLEDARPGYNFWDKAEALIALRRERVAKNASR</sequence>
<protein>
    <submittedName>
        <fullName evidence="1">Uncharacterized protein</fullName>
    </submittedName>
</protein>
<dbReference type="OrthoDB" id="3145912at2759"/>
<dbReference type="EMBL" id="JACAZF010000002">
    <property type="protein sequence ID" value="KAF7311868.1"/>
    <property type="molecule type" value="Genomic_DNA"/>
</dbReference>
<reference evidence="1" key="1">
    <citation type="submission" date="2020-05" db="EMBL/GenBank/DDBJ databases">
        <title>Mycena genomes resolve the evolution of fungal bioluminescence.</title>
        <authorList>
            <person name="Tsai I.J."/>
        </authorList>
    </citation>
    <scope>NUCLEOTIDE SEQUENCE</scope>
    <source>
        <strain evidence="1">171206Taipei</strain>
    </source>
</reference>
<gene>
    <name evidence="1" type="ORF">MIND_00197600</name>
</gene>
<organism evidence="1 2">
    <name type="scientific">Mycena indigotica</name>
    <dbReference type="NCBI Taxonomy" id="2126181"/>
    <lineage>
        <taxon>Eukaryota</taxon>
        <taxon>Fungi</taxon>
        <taxon>Dikarya</taxon>
        <taxon>Basidiomycota</taxon>
        <taxon>Agaricomycotina</taxon>
        <taxon>Agaricomycetes</taxon>
        <taxon>Agaricomycetidae</taxon>
        <taxon>Agaricales</taxon>
        <taxon>Marasmiineae</taxon>
        <taxon>Mycenaceae</taxon>
        <taxon>Mycena</taxon>
    </lineage>
</organism>
<dbReference type="RefSeq" id="XP_037223976.1">
    <property type="nucleotide sequence ID" value="XM_037358881.1"/>
</dbReference>
<proteinExistence type="predicted"/>
<evidence type="ECO:0000313" key="2">
    <source>
        <dbReference type="Proteomes" id="UP000636479"/>
    </source>
</evidence>
<evidence type="ECO:0000313" key="1">
    <source>
        <dbReference type="EMBL" id="KAF7311868.1"/>
    </source>
</evidence>